<organism evidence="2 3">
    <name type="scientific">Heliomicrobium gestii</name>
    <name type="common">Heliobacterium gestii</name>
    <dbReference type="NCBI Taxonomy" id="2699"/>
    <lineage>
        <taxon>Bacteria</taxon>
        <taxon>Bacillati</taxon>
        <taxon>Bacillota</taxon>
        <taxon>Clostridia</taxon>
        <taxon>Eubacteriales</taxon>
        <taxon>Heliobacteriaceae</taxon>
        <taxon>Heliomicrobium</taxon>
    </lineage>
</organism>
<name>A0A845LI56_HELGE</name>
<keyword evidence="1" id="KW-0732">Signal</keyword>
<dbReference type="RefSeq" id="WP_161261699.1">
    <property type="nucleotide sequence ID" value="NZ_JAFBDC010000005.1"/>
</dbReference>
<dbReference type="Proteomes" id="UP000471031">
    <property type="component" value="Unassembled WGS sequence"/>
</dbReference>
<gene>
    <name evidence="2" type="ORF">GTO89_08800</name>
</gene>
<accession>A0A845LI56</accession>
<evidence type="ECO:0000313" key="2">
    <source>
        <dbReference type="EMBL" id="MZP43133.1"/>
    </source>
</evidence>
<sequence>MVNRKVVIGAFVLFLLTLTFASSAFAATNNSVSDLPVVDADKNEQKLGVLSLQEDPDFPEDLQSNGTVTIEFPPGVTIDDTSVSVEKMVYWQVYPDEFDVITHFGGQVRKIDDSVLQITLPNTSRQNREAITITPYVKVGTILGDNIEVRIDGSDAGITNGTYELAKVSSPTDPNKPIILFNLSDPDLSIDGTMATISTNVFPLSSKGIDRPATIAFLLLDGNEPIQMAALTGDLVNKRLQASFQLTKNQNYSFKCVVWEDVKHRRPLSSEKTVSISPTMP</sequence>
<dbReference type="AlphaFoldDB" id="A0A845LI56"/>
<proteinExistence type="predicted"/>
<protein>
    <submittedName>
        <fullName evidence="2">Uncharacterized protein</fullName>
    </submittedName>
</protein>
<evidence type="ECO:0000256" key="1">
    <source>
        <dbReference type="SAM" id="SignalP"/>
    </source>
</evidence>
<evidence type="ECO:0000313" key="3">
    <source>
        <dbReference type="Proteomes" id="UP000471031"/>
    </source>
</evidence>
<keyword evidence="3" id="KW-1185">Reference proteome</keyword>
<reference evidence="2 3" key="1">
    <citation type="submission" date="2020-01" db="EMBL/GenBank/DDBJ databases">
        <title>Whole genome sequence of Heliobacterium gestii DSM 11169.</title>
        <authorList>
            <person name="Kyndt J.A."/>
            <person name="Meyer T.E."/>
        </authorList>
    </citation>
    <scope>NUCLEOTIDE SEQUENCE [LARGE SCALE GENOMIC DNA]</scope>
    <source>
        <strain evidence="2 3">DSM 11169</strain>
    </source>
</reference>
<feature type="chain" id="PRO_5032842648" evidence="1">
    <location>
        <begin position="27"/>
        <end position="281"/>
    </location>
</feature>
<feature type="signal peptide" evidence="1">
    <location>
        <begin position="1"/>
        <end position="26"/>
    </location>
</feature>
<dbReference type="EMBL" id="WXEX01000006">
    <property type="protein sequence ID" value="MZP43133.1"/>
    <property type="molecule type" value="Genomic_DNA"/>
</dbReference>
<comment type="caution">
    <text evidence="2">The sequence shown here is derived from an EMBL/GenBank/DDBJ whole genome shotgun (WGS) entry which is preliminary data.</text>
</comment>